<feature type="compositionally biased region" description="Basic and acidic residues" evidence="1">
    <location>
        <begin position="725"/>
        <end position="741"/>
    </location>
</feature>
<gene>
    <name evidence="3" type="ORF">QBC33DRAFT_496636</name>
</gene>
<dbReference type="PANTHER" id="PTHR38426">
    <property type="entry name" value="MAINTENANCE OF TELOMERE CAPPING PROTEIN 4"/>
    <property type="match status" value="1"/>
</dbReference>
<feature type="compositionally biased region" description="Basic and acidic residues" evidence="1">
    <location>
        <begin position="926"/>
        <end position="935"/>
    </location>
</feature>
<organism evidence="3 4">
    <name type="scientific">Phialemonium atrogriseum</name>
    <dbReference type="NCBI Taxonomy" id="1093897"/>
    <lineage>
        <taxon>Eukaryota</taxon>
        <taxon>Fungi</taxon>
        <taxon>Dikarya</taxon>
        <taxon>Ascomycota</taxon>
        <taxon>Pezizomycotina</taxon>
        <taxon>Sordariomycetes</taxon>
        <taxon>Sordariomycetidae</taxon>
        <taxon>Cephalothecales</taxon>
        <taxon>Cephalothecaceae</taxon>
        <taxon>Phialemonium</taxon>
    </lineage>
</organism>
<comment type="caution">
    <text evidence="3">The sequence shown here is derived from an EMBL/GenBank/DDBJ whole genome shotgun (WGS) entry which is preliminary data.</text>
</comment>
<dbReference type="RefSeq" id="XP_060280986.1">
    <property type="nucleotide sequence ID" value="XM_060425575.1"/>
</dbReference>
<keyword evidence="2" id="KW-1133">Transmembrane helix</keyword>
<feature type="compositionally biased region" description="Basic residues" evidence="1">
    <location>
        <begin position="86"/>
        <end position="96"/>
    </location>
</feature>
<evidence type="ECO:0000313" key="4">
    <source>
        <dbReference type="Proteomes" id="UP001244011"/>
    </source>
</evidence>
<keyword evidence="4" id="KW-1185">Reference proteome</keyword>
<dbReference type="EMBL" id="MU839018">
    <property type="protein sequence ID" value="KAK1764773.1"/>
    <property type="molecule type" value="Genomic_DNA"/>
</dbReference>
<dbReference type="GeneID" id="85308762"/>
<feature type="compositionally biased region" description="Basic residues" evidence="1">
    <location>
        <begin position="524"/>
        <end position="535"/>
    </location>
</feature>
<feature type="region of interest" description="Disordered" evidence="1">
    <location>
        <begin position="371"/>
        <end position="417"/>
    </location>
</feature>
<name>A0AAJ0FIV2_9PEZI</name>
<feature type="region of interest" description="Disordered" evidence="1">
    <location>
        <begin position="588"/>
        <end position="948"/>
    </location>
</feature>
<accession>A0AAJ0FIV2</accession>
<keyword evidence="2" id="KW-0812">Transmembrane</keyword>
<feature type="compositionally biased region" description="Polar residues" evidence="1">
    <location>
        <begin position="148"/>
        <end position="157"/>
    </location>
</feature>
<feature type="region of interest" description="Disordered" evidence="1">
    <location>
        <begin position="181"/>
        <end position="247"/>
    </location>
</feature>
<feature type="compositionally biased region" description="Low complexity" evidence="1">
    <location>
        <begin position="46"/>
        <end position="56"/>
    </location>
</feature>
<evidence type="ECO:0000256" key="1">
    <source>
        <dbReference type="SAM" id="MobiDB-lite"/>
    </source>
</evidence>
<proteinExistence type="predicted"/>
<sequence>MSDRDASSPTDVHARRAGKQAAGYLEPETQARLGNGPGDSIVDGGSSSRPAAESSSMQPSPDDVGIFQPRALRSSKANDDDGSPSKGRRHRSHKQRSSGAFLLSDSLHDNSTQDLRRPHPDRRSRNVSDSYGKGLASQAAERPHSSGEYPNSDSPRSSVAPLDLDSTQIVNMALNLSETRRLASRRTVSQHISPRLAQLPDSIAGGGLRQHLQQQRRMSGRVSPKPRALSRGGTGSQKLNSPLQSSFDPVHDGSYRYHFSKSTLSRAQKAKDYLELLAQYRRLLDFVPPLTLDQAGRSSTASRPTTPNGLVKLSNSASPNVGGTLGRPYNPLQYVRNRKVRARERQAIDSEAQGFNDVLRVTEWVDEVAKPGTSRSNSLPWDGLPSFPLANEEATDANPPSNATRAISNPSKPKRPRVDWVIDPADMVADLYWLEQGDHKMLVEDRHWRRVFPQDPELYRPWSRQTNDSSPPVNPQAGPVAELSTTTTKIDSTVSKPVKGEREHEHVFSSARERAHQKLQVLKGLHHHHRRHGSSIHRSDSLRDRRGSLSDASVTDDGIRRRHRSGTLGRSDLDVLEKQMRDMIAQEQRDEELNTRHDPPAVQQPSSPNGARTPEAERLVASTAPSRTPSHKRETSITEPTEAERKYRKLKPRPASPQRPGRDSLEVPQSGRRHSVDYDTSVPNSPDLRPTRNSPFVPAIGMDLSPSSSRPSSPSRKPISNLKRIFRDRSRERGADFHLGDKGSSSEPAIATREATQEPPSAERTRKVSPQRRGSGSPVSKIASRETDSSHKSHRSIGSIKLRGDDSSSGLRGLLRAPRIDSVLRSGVSRVGDLLWKKEIETSELPSSDTSSSESELEPRRGRSREHASSSQTPPHKPNEVSGQHSGKTYLDVMPSFVPASESHGKPGLGEPGSPAPSRPPSRRSTRFDRLKPPKIDVQTPPGHGVRAPNEVEASAAESRRSSFAEGVRAADARLNAALSLTKQQRQFSASAPGARRWPICDRRESEPSAASLSKSEIARLRTLVLSSGIMAMEIDRRANARRLLGSDAGSQQQQEQQQPQPVTWATVANLAPDPRSRAELLRRPTAQTEVYPLAARVLASSVGSAGTAWRRDADAFAGSAAPALASRAEELRARARDLSEMTRAAADEADEVGRDLVAGQRLGVKRVVDVIEKLLRRRRRRFRWLRRAGWLALEWALVGFMWYVWFVVVIARVVFGIGKGVLGGVRWLLWL</sequence>
<protein>
    <submittedName>
        <fullName evidence="3">Uncharacterized protein</fullName>
    </submittedName>
</protein>
<reference evidence="3" key="1">
    <citation type="submission" date="2023-06" db="EMBL/GenBank/DDBJ databases">
        <title>Genome-scale phylogeny and comparative genomics of the fungal order Sordariales.</title>
        <authorList>
            <consortium name="Lawrence Berkeley National Laboratory"/>
            <person name="Hensen N."/>
            <person name="Bonometti L."/>
            <person name="Westerberg I."/>
            <person name="Brannstrom I.O."/>
            <person name="Guillou S."/>
            <person name="Cros-Aarteil S."/>
            <person name="Calhoun S."/>
            <person name="Haridas S."/>
            <person name="Kuo A."/>
            <person name="Mondo S."/>
            <person name="Pangilinan J."/>
            <person name="Riley R."/>
            <person name="Labutti K."/>
            <person name="Andreopoulos B."/>
            <person name="Lipzen A."/>
            <person name="Chen C."/>
            <person name="Yanf M."/>
            <person name="Daum C."/>
            <person name="Ng V."/>
            <person name="Clum A."/>
            <person name="Steindorff A."/>
            <person name="Ohm R."/>
            <person name="Martin F."/>
            <person name="Silar P."/>
            <person name="Natvig D."/>
            <person name="Lalanne C."/>
            <person name="Gautier V."/>
            <person name="Ament-Velasquez S.L."/>
            <person name="Kruys A."/>
            <person name="Hutchinson M.I."/>
            <person name="Powell A.J."/>
            <person name="Barry K."/>
            <person name="Miller A.N."/>
            <person name="Grigoriev I.V."/>
            <person name="Debuchy R."/>
            <person name="Gladieux P."/>
            <person name="Thoren M.H."/>
            <person name="Johannesson H."/>
        </authorList>
    </citation>
    <scope>NUCLEOTIDE SEQUENCE</scope>
    <source>
        <strain evidence="3">8032-3</strain>
    </source>
</reference>
<evidence type="ECO:0000313" key="3">
    <source>
        <dbReference type="EMBL" id="KAK1764773.1"/>
    </source>
</evidence>
<feature type="compositionally biased region" description="Basic and acidic residues" evidence="1">
    <location>
        <begin position="857"/>
        <end position="868"/>
    </location>
</feature>
<feature type="region of interest" description="Disordered" evidence="1">
    <location>
        <begin position="1"/>
        <end position="164"/>
    </location>
</feature>
<dbReference type="InterPro" id="IPR038769">
    <property type="entry name" value="MTC4"/>
</dbReference>
<feature type="region of interest" description="Disordered" evidence="1">
    <location>
        <begin position="524"/>
        <end position="576"/>
    </location>
</feature>
<feature type="compositionally biased region" description="Polar residues" evidence="1">
    <location>
        <begin position="398"/>
        <end position="411"/>
    </location>
</feature>
<feature type="region of interest" description="Disordered" evidence="1">
    <location>
        <begin position="459"/>
        <end position="512"/>
    </location>
</feature>
<feature type="compositionally biased region" description="Polar residues" evidence="1">
    <location>
        <begin position="236"/>
        <end position="247"/>
    </location>
</feature>
<feature type="region of interest" description="Disordered" evidence="1">
    <location>
        <begin position="294"/>
        <end position="330"/>
    </location>
</feature>
<feature type="compositionally biased region" description="Low complexity" evidence="1">
    <location>
        <begin position="705"/>
        <end position="716"/>
    </location>
</feature>
<feature type="compositionally biased region" description="Basic and acidic residues" evidence="1">
    <location>
        <begin position="114"/>
        <end position="126"/>
    </location>
</feature>
<feature type="compositionally biased region" description="Low complexity" evidence="1">
    <location>
        <begin position="843"/>
        <end position="854"/>
    </location>
</feature>
<feature type="transmembrane region" description="Helical" evidence="2">
    <location>
        <begin position="1185"/>
        <end position="1204"/>
    </location>
</feature>
<evidence type="ECO:0000256" key="2">
    <source>
        <dbReference type="SAM" id="Phobius"/>
    </source>
</evidence>
<dbReference type="AlphaFoldDB" id="A0AAJ0FIV2"/>
<dbReference type="Proteomes" id="UP001244011">
    <property type="component" value="Unassembled WGS sequence"/>
</dbReference>
<dbReference type="PANTHER" id="PTHR38426:SF1">
    <property type="entry name" value="MAINTENANCE OF TELOMERE CAPPING PROTEIN 4"/>
    <property type="match status" value="1"/>
</dbReference>
<feature type="compositionally biased region" description="Basic and acidic residues" evidence="1">
    <location>
        <begin position="498"/>
        <end position="512"/>
    </location>
</feature>
<keyword evidence="2" id="KW-0472">Membrane</keyword>
<feature type="compositionally biased region" description="Polar residues" evidence="1">
    <location>
        <begin position="296"/>
        <end position="321"/>
    </location>
</feature>
<feature type="compositionally biased region" description="Basic and acidic residues" evidence="1">
    <location>
        <begin position="537"/>
        <end position="548"/>
    </location>
</feature>
<feature type="compositionally biased region" description="Basic and acidic residues" evidence="1">
    <location>
        <begin position="588"/>
        <end position="599"/>
    </location>
</feature>
<feature type="compositionally biased region" description="Polar residues" evidence="1">
    <location>
        <begin position="483"/>
        <end position="495"/>
    </location>
</feature>